<feature type="compositionally biased region" description="Polar residues" evidence="9">
    <location>
        <begin position="695"/>
        <end position="713"/>
    </location>
</feature>
<feature type="region of interest" description="Disordered" evidence="9">
    <location>
        <begin position="1109"/>
        <end position="1135"/>
    </location>
</feature>
<feature type="compositionally biased region" description="Basic residues" evidence="9">
    <location>
        <begin position="1859"/>
        <end position="1869"/>
    </location>
</feature>
<feature type="compositionally biased region" description="Polar residues" evidence="9">
    <location>
        <begin position="424"/>
        <end position="439"/>
    </location>
</feature>
<evidence type="ECO:0000256" key="3">
    <source>
        <dbReference type="ARBA" id="ARBA00022771"/>
    </source>
</evidence>
<feature type="compositionally biased region" description="Low complexity" evidence="9">
    <location>
        <begin position="216"/>
        <end position="234"/>
    </location>
</feature>
<feature type="region of interest" description="Disordered" evidence="9">
    <location>
        <begin position="411"/>
        <end position="439"/>
    </location>
</feature>
<dbReference type="Gene3D" id="3.30.40.10">
    <property type="entry name" value="Zinc/RING finger domain, C3HC4 (zinc finger)"/>
    <property type="match status" value="1"/>
</dbReference>
<feature type="compositionally biased region" description="Basic residues" evidence="9">
    <location>
        <begin position="1760"/>
        <end position="1774"/>
    </location>
</feature>
<gene>
    <name evidence="14" type="primary">CSON009705</name>
</gene>
<feature type="compositionally biased region" description="Polar residues" evidence="9">
    <location>
        <begin position="664"/>
        <end position="680"/>
    </location>
</feature>
<dbReference type="PROSITE" id="PS50004">
    <property type="entry name" value="C2"/>
    <property type="match status" value="2"/>
</dbReference>
<organism evidence="14">
    <name type="scientific">Culicoides sonorensis</name>
    <name type="common">Biting midge</name>
    <dbReference type="NCBI Taxonomy" id="179676"/>
    <lineage>
        <taxon>Eukaryota</taxon>
        <taxon>Metazoa</taxon>
        <taxon>Ecdysozoa</taxon>
        <taxon>Arthropoda</taxon>
        <taxon>Hexapoda</taxon>
        <taxon>Insecta</taxon>
        <taxon>Pterygota</taxon>
        <taxon>Neoptera</taxon>
        <taxon>Endopterygota</taxon>
        <taxon>Diptera</taxon>
        <taxon>Nematocera</taxon>
        <taxon>Chironomoidea</taxon>
        <taxon>Ceratopogonidae</taxon>
        <taxon>Ceratopogoninae</taxon>
        <taxon>Culicoides</taxon>
        <taxon>Monoculicoides</taxon>
    </lineage>
</organism>
<dbReference type="CDD" id="cd04031">
    <property type="entry name" value="C2A_RIM1alpha"/>
    <property type="match status" value="1"/>
</dbReference>
<evidence type="ECO:0000256" key="1">
    <source>
        <dbReference type="ARBA" id="ARBA00022723"/>
    </source>
</evidence>
<dbReference type="InterPro" id="IPR001478">
    <property type="entry name" value="PDZ"/>
</dbReference>
<feature type="region of interest" description="Disordered" evidence="9">
    <location>
        <begin position="695"/>
        <end position="717"/>
    </location>
</feature>
<feature type="compositionally biased region" description="Polar residues" evidence="9">
    <location>
        <begin position="269"/>
        <end position="283"/>
    </location>
</feature>
<feature type="compositionally biased region" description="Low complexity" evidence="9">
    <location>
        <begin position="895"/>
        <end position="904"/>
    </location>
</feature>
<feature type="compositionally biased region" description="Polar residues" evidence="9">
    <location>
        <begin position="968"/>
        <end position="989"/>
    </location>
</feature>
<dbReference type="Pfam" id="PF00595">
    <property type="entry name" value="PDZ"/>
    <property type="match status" value="1"/>
</dbReference>
<dbReference type="InterPro" id="IPR039032">
    <property type="entry name" value="Rim-like"/>
</dbReference>
<feature type="compositionally biased region" description="Low complexity" evidence="9">
    <location>
        <begin position="2081"/>
        <end position="2095"/>
    </location>
</feature>
<dbReference type="SMART" id="SM00239">
    <property type="entry name" value="C2"/>
    <property type="match status" value="2"/>
</dbReference>
<feature type="compositionally biased region" description="Basic and acidic residues" evidence="9">
    <location>
        <begin position="1743"/>
        <end position="1759"/>
    </location>
</feature>
<dbReference type="PANTHER" id="PTHR12157">
    <property type="entry name" value="REGULATING SYNAPTIC MEMBRANE EXOCYTOSIS PROTEIN"/>
    <property type="match status" value="1"/>
</dbReference>
<feature type="domain" description="PDZ" evidence="11">
    <location>
        <begin position="566"/>
        <end position="654"/>
    </location>
</feature>
<proteinExistence type="predicted"/>
<feature type="domain" description="C2" evidence="10">
    <location>
        <begin position="734"/>
        <end position="856"/>
    </location>
</feature>
<evidence type="ECO:0000256" key="5">
    <source>
        <dbReference type="ARBA" id="ARBA00023018"/>
    </source>
</evidence>
<feature type="compositionally biased region" description="Basic and acidic residues" evidence="9">
    <location>
        <begin position="1110"/>
        <end position="1131"/>
    </location>
</feature>
<keyword evidence="1" id="KW-0479">Metal-binding</keyword>
<feature type="compositionally biased region" description="Basic and acidic residues" evidence="9">
    <location>
        <begin position="1622"/>
        <end position="1663"/>
    </location>
</feature>
<evidence type="ECO:0000256" key="4">
    <source>
        <dbReference type="ARBA" id="ARBA00022833"/>
    </source>
</evidence>
<dbReference type="CDD" id="cd06714">
    <property type="entry name" value="PDZ_RIM-like"/>
    <property type="match status" value="1"/>
</dbReference>
<feature type="domain" description="RabBD" evidence="13">
    <location>
        <begin position="4"/>
        <end position="127"/>
    </location>
</feature>
<feature type="compositionally biased region" description="Basic and acidic residues" evidence="9">
    <location>
        <begin position="938"/>
        <end position="947"/>
    </location>
</feature>
<evidence type="ECO:0000256" key="7">
    <source>
        <dbReference type="PROSITE-ProRule" id="PRU00091"/>
    </source>
</evidence>
<reference evidence="14" key="1">
    <citation type="submission" date="2018-07" db="EMBL/GenBank/DDBJ databases">
        <authorList>
            <person name="Quirk P.G."/>
            <person name="Krulwich T.A."/>
        </authorList>
    </citation>
    <scope>NUCLEOTIDE SEQUENCE</scope>
</reference>
<dbReference type="GO" id="GO:0048788">
    <property type="term" value="C:cytoskeleton of presynaptic active zone"/>
    <property type="evidence" value="ECO:0007669"/>
    <property type="project" value="TreeGrafter"/>
</dbReference>
<dbReference type="SUPFAM" id="SSF49562">
    <property type="entry name" value="C2 domain (Calcium/lipid-binding domain, CaLB)"/>
    <property type="match status" value="2"/>
</dbReference>
<dbReference type="GO" id="GO:0042734">
    <property type="term" value="C:presynaptic membrane"/>
    <property type="evidence" value="ECO:0007669"/>
    <property type="project" value="TreeGrafter"/>
</dbReference>
<dbReference type="InterPro" id="IPR010911">
    <property type="entry name" value="Rab_BD"/>
</dbReference>
<evidence type="ECO:0000313" key="14">
    <source>
        <dbReference type="EMBL" id="SSX18421.1"/>
    </source>
</evidence>
<dbReference type="Gene3D" id="2.30.42.10">
    <property type="match status" value="1"/>
</dbReference>
<feature type="compositionally biased region" description="Polar residues" evidence="9">
    <location>
        <begin position="1994"/>
        <end position="2003"/>
    </location>
</feature>
<dbReference type="InterPro" id="IPR000008">
    <property type="entry name" value="C2_dom"/>
</dbReference>
<dbReference type="VEuPathDB" id="VectorBase:CSON009705"/>
<feature type="compositionally biased region" description="Basic residues" evidence="9">
    <location>
        <begin position="2005"/>
        <end position="2017"/>
    </location>
</feature>
<keyword evidence="8" id="KW-0175">Coiled coil</keyword>
<feature type="compositionally biased region" description="Polar residues" evidence="9">
    <location>
        <begin position="1082"/>
        <end position="1092"/>
    </location>
</feature>
<feature type="region of interest" description="Disordered" evidence="9">
    <location>
        <begin position="664"/>
        <end position="683"/>
    </location>
</feature>
<dbReference type="Pfam" id="PF00168">
    <property type="entry name" value="C2"/>
    <property type="match status" value="2"/>
</dbReference>
<dbReference type="SUPFAM" id="SSF57903">
    <property type="entry name" value="FYVE/PHD zinc finger"/>
    <property type="match status" value="1"/>
</dbReference>
<dbReference type="InterPro" id="IPR013083">
    <property type="entry name" value="Znf_RING/FYVE/PHD"/>
</dbReference>
<feature type="region of interest" description="Disordered" evidence="9">
    <location>
        <begin position="865"/>
        <end position="1097"/>
    </location>
</feature>
<keyword evidence="2" id="KW-0677">Repeat</keyword>
<feature type="compositionally biased region" description="Basic and acidic residues" evidence="9">
    <location>
        <begin position="149"/>
        <end position="167"/>
    </location>
</feature>
<dbReference type="InterPro" id="IPR011011">
    <property type="entry name" value="Znf_FYVE_PHD"/>
</dbReference>
<accession>A0A336LNS9</accession>
<comment type="subcellular location">
    <subcellularLocation>
        <location evidence="6">Synapse</location>
    </subcellularLocation>
</comment>
<evidence type="ECO:0000259" key="13">
    <source>
        <dbReference type="PROSITE" id="PS50916"/>
    </source>
</evidence>
<feature type="region of interest" description="Disordered" evidence="9">
    <location>
        <begin position="269"/>
        <end position="292"/>
    </location>
</feature>
<evidence type="ECO:0000259" key="12">
    <source>
        <dbReference type="PROSITE" id="PS50178"/>
    </source>
</evidence>
<dbReference type="PROSITE" id="PS50106">
    <property type="entry name" value="PDZ"/>
    <property type="match status" value="1"/>
</dbReference>
<dbReference type="GO" id="GO:0048791">
    <property type="term" value="P:calcium ion-regulated exocytosis of neurotransmitter"/>
    <property type="evidence" value="ECO:0007669"/>
    <property type="project" value="TreeGrafter"/>
</dbReference>
<feature type="coiled-coil region" evidence="8">
    <location>
        <begin position="22"/>
        <end position="56"/>
    </location>
</feature>
<feature type="region of interest" description="Disordered" evidence="9">
    <location>
        <begin position="1620"/>
        <end position="2095"/>
    </location>
</feature>
<protein>
    <submittedName>
        <fullName evidence="14">CSON009705 protein</fullName>
    </submittedName>
</protein>
<dbReference type="FunFam" id="2.60.40.150:FF:000188">
    <property type="entry name" value="Uncharacterized protein, isoform D"/>
    <property type="match status" value="1"/>
</dbReference>
<keyword evidence="3 7" id="KW-0863">Zinc-finger</keyword>
<evidence type="ECO:0000256" key="8">
    <source>
        <dbReference type="SAM" id="Coils"/>
    </source>
</evidence>
<dbReference type="InterPro" id="IPR036034">
    <property type="entry name" value="PDZ_sf"/>
</dbReference>
<feature type="compositionally biased region" description="Polar residues" evidence="9">
    <location>
        <begin position="1929"/>
        <end position="1943"/>
    </location>
</feature>
<dbReference type="SUPFAM" id="SSF50156">
    <property type="entry name" value="PDZ domain-like"/>
    <property type="match status" value="1"/>
</dbReference>
<dbReference type="EMBL" id="UFQT01000038">
    <property type="protein sequence ID" value="SSX18421.1"/>
    <property type="molecule type" value="Genomic_DNA"/>
</dbReference>
<name>A0A336LNS9_CULSO</name>
<dbReference type="GO" id="GO:0006886">
    <property type="term" value="P:intracellular protein transport"/>
    <property type="evidence" value="ECO:0007669"/>
    <property type="project" value="InterPro"/>
</dbReference>
<dbReference type="FunFam" id="3.30.40.10:FF:000453">
    <property type="entry name" value="Uncharacterized protein, isoform D"/>
    <property type="match status" value="1"/>
</dbReference>
<evidence type="ECO:0000256" key="9">
    <source>
        <dbReference type="SAM" id="MobiDB-lite"/>
    </source>
</evidence>
<feature type="compositionally biased region" description="Polar residues" evidence="9">
    <location>
        <begin position="170"/>
        <end position="186"/>
    </location>
</feature>
<dbReference type="InterPro" id="IPR054386">
    <property type="entry name" value="RIM_Znf"/>
</dbReference>
<feature type="compositionally biased region" description="Basic and acidic residues" evidence="9">
    <location>
        <begin position="1870"/>
        <end position="1914"/>
    </location>
</feature>
<evidence type="ECO:0000256" key="6">
    <source>
        <dbReference type="ARBA" id="ARBA00034103"/>
    </source>
</evidence>
<feature type="compositionally biased region" description="Polar residues" evidence="9">
    <location>
        <begin position="1025"/>
        <end position="1040"/>
    </location>
</feature>
<dbReference type="GO" id="GO:0048167">
    <property type="term" value="P:regulation of synaptic plasticity"/>
    <property type="evidence" value="ECO:0007669"/>
    <property type="project" value="TreeGrafter"/>
</dbReference>
<feature type="compositionally biased region" description="Low complexity" evidence="9">
    <location>
        <begin position="1794"/>
        <end position="1819"/>
    </location>
</feature>
<dbReference type="GO" id="GO:0031267">
    <property type="term" value="F:small GTPase binding"/>
    <property type="evidence" value="ECO:0007669"/>
    <property type="project" value="InterPro"/>
</dbReference>
<evidence type="ECO:0000259" key="11">
    <source>
        <dbReference type="PROSITE" id="PS50106"/>
    </source>
</evidence>
<feature type="region of interest" description="Disordered" evidence="9">
    <location>
        <begin position="127"/>
        <end position="244"/>
    </location>
</feature>
<dbReference type="GO" id="GO:0050806">
    <property type="term" value="P:positive regulation of synaptic transmission"/>
    <property type="evidence" value="ECO:0007669"/>
    <property type="project" value="TreeGrafter"/>
</dbReference>
<evidence type="ECO:0000259" key="10">
    <source>
        <dbReference type="PROSITE" id="PS50004"/>
    </source>
</evidence>
<dbReference type="GO" id="GO:0008270">
    <property type="term" value="F:zinc ion binding"/>
    <property type="evidence" value="ECO:0007669"/>
    <property type="project" value="UniProtKB-KW"/>
</dbReference>
<keyword evidence="4" id="KW-0862">Zinc</keyword>
<feature type="compositionally biased region" description="Basic and acidic residues" evidence="9">
    <location>
        <begin position="1965"/>
        <end position="1974"/>
    </location>
</feature>
<dbReference type="CDD" id="cd04028">
    <property type="entry name" value="C2B_RIM1alpha"/>
    <property type="match status" value="1"/>
</dbReference>
<dbReference type="Pfam" id="PF22601">
    <property type="entry name" value="RIM2a_ZnF"/>
    <property type="match status" value="1"/>
</dbReference>
<dbReference type="PROSITE" id="PS50916">
    <property type="entry name" value="RABBD"/>
    <property type="match status" value="1"/>
</dbReference>
<feature type="domain" description="C2" evidence="10">
    <location>
        <begin position="2127"/>
        <end position="2246"/>
    </location>
</feature>
<dbReference type="SMART" id="SM00228">
    <property type="entry name" value="PDZ"/>
    <property type="match status" value="1"/>
</dbReference>
<feature type="compositionally biased region" description="Basic and acidic residues" evidence="9">
    <location>
        <begin position="500"/>
        <end position="529"/>
    </location>
</feature>
<feature type="domain" description="FYVE-type" evidence="12">
    <location>
        <begin position="59"/>
        <end position="115"/>
    </location>
</feature>
<dbReference type="Gene3D" id="2.60.40.150">
    <property type="entry name" value="C2 domain"/>
    <property type="match status" value="2"/>
</dbReference>
<dbReference type="InterPro" id="IPR035892">
    <property type="entry name" value="C2_domain_sf"/>
</dbReference>
<feature type="region of interest" description="Disordered" evidence="9">
    <location>
        <begin position="1523"/>
        <end position="1555"/>
    </location>
</feature>
<feature type="compositionally biased region" description="Low complexity" evidence="9">
    <location>
        <begin position="1842"/>
        <end position="1858"/>
    </location>
</feature>
<feature type="region of interest" description="Disordered" evidence="9">
    <location>
        <begin position="456"/>
        <end position="558"/>
    </location>
</feature>
<feature type="compositionally biased region" description="Polar residues" evidence="9">
    <location>
        <begin position="2058"/>
        <end position="2080"/>
    </location>
</feature>
<evidence type="ECO:0000256" key="2">
    <source>
        <dbReference type="ARBA" id="ARBA00022737"/>
    </source>
</evidence>
<dbReference type="InterPro" id="IPR017455">
    <property type="entry name" value="Znf_FYVE-rel"/>
</dbReference>
<dbReference type="PANTHER" id="PTHR12157:SF21">
    <property type="entry name" value="RAB3 INTERACTING MOLECULE, ISOFORM F"/>
    <property type="match status" value="1"/>
</dbReference>
<dbReference type="PROSITE" id="PS50178">
    <property type="entry name" value="ZF_FYVE"/>
    <property type="match status" value="1"/>
</dbReference>
<dbReference type="GO" id="GO:0042391">
    <property type="term" value="P:regulation of membrane potential"/>
    <property type="evidence" value="ECO:0007669"/>
    <property type="project" value="TreeGrafter"/>
</dbReference>
<feature type="compositionally biased region" description="Basic residues" evidence="9">
    <location>
        <begin position="1528"/>
        <end position="1547"/>
    </location>
</feature>
<sequence length="2268" mass="253579">MADMPDLSHLTPEERAIIENVMQRQKQEEDRENEIMRRKQDEVAILEDTIRQQQRRAGNDLEATCHICLKTKFADGIGHICHYCNIRCCARCGGKVTLRSNKVIWVCILCRKKQELLSKTGQWIGKQSSPVPFSRMGPDGKPVPNPFDSSDKRPKLERTRSAAEKENLPLQRTSSMLRRQYSQQEPPTCRRMSTADSGVEVSPGQRRIQPQLPQAPYQLSHSHPYSSSSPQQQHRALPYPGQSGSGEIEGLMRSHPHLVHPMQQKYSSSAQQPIPHPQAQSHHNQMHDLTPKQRHRRHLIGGPYMPHQRSFSSSEEDIRGTPEYEAGHPILYDNHSRLDASTNHRQYDKYNQYHSHRPGPIGTSGKLDVHQRNTYNRTNHNRYQSTVSGHLPTTTGLLPQVVVCDVTTTGTPTSTSGYLHHTPQGPSSHSSSYADNNNHSQFSALHNLHNQINRYAQQPGGSTVGGVVNPSTTVVGGEPDPYWDETADSRRFTERRKKTVRFDGQDSDDWSRWESERQGSQDSATKDSGIDTSSTFTSSEDSNRGDGPKHPVSWQVSADGSRMIGHMILRKSLDGEDILGLKITGGKLFPNGSRGAIVEKVKRGSIADQEGHIKPGDEVIEWNGRSLHNRSAQEVYDIVSDSRSDPQVELIVSRPLTTVNRKTAQESWRQSHSPTRVQQQRCRDSYDRCDKPSLLVTSPGSPDSQIKTGSASNVGGRYANRLAPSGPVPHHINVGGRIQIKLGFEISTLRLIVTIICAADLTFRTDGTSRSPYAKIFLLPDRSDKSKRRTKTITNSNDPRWGQTFIYSGLRRVDLNNRALEVSVWDYVRYGTNDFLGEVILELGNHPLDDEAEWYILQQHENSPNQTFRRDVDPSFQTNDMDMILTPTDHLSPPSTMSRFSDSDTTSDVDYDGMNTGRDGASISSVGSSSSPPPEVDLAERRSRRDMSPQGQRKLGGMVSKDYRTVSGVGQSYYNQSSTSRRSGQMTQAHRSHSATPGDYYPRSGRRGSLSPPDNRYSEYPVLPMQSQSSSKSATVTPSGSPKKRQLPQVPHATNRNSARYLQETDDRGSGGIRYSRHRNRQQLQQQATYRSTGMGGWERHYTGLSDGDLTSHTEGRLRPRHSLSPDKDYIGEFGDSDMESVVSVTSSAFSTQSERPRGSRAIRRIMKKHRSLPSARPRSAINLYPTYSTDYDKPLKTSTTREILSEIASGQLSSSLPNPSYMHCSMITNNDQISAPSMKVDCKISKNQGESNVLFSEQRIYLNNDPMISSPYHPKQIKDPTSNFLIRDNYLKYKNQVSNKSSDIMCMSMPDETFLTRKQAPVQQSVLISNHNIGGGTSGFVLRSAFSEQNLLQGMEVQMSNFDGNQLQRNKIQMIQHNKKFLSDSDNDKTIRQQSYLHSKSPMSGRSSSDVTPIYSTTLMPSPNNLNQMNVPSKVTTVRRRLPEIPVNRKPRPVTIHSFDIESMPQFKFPEIDPDLDGSLNGSRRSFLRPLDIVKNVKDNELNIPQLNKSPTQVPIIRPSYEELHKPINKRSRSLPPKPKHKHKTRGSRDSVSTSISVASDLLGPSKLDCDFSSDEEYAKNYKLNREKITKSQQMRNDESIGCIINEVRNALMTQSKIRQKYSDSDMSDIERKYRTQMTRDKKNRLEGKSHYESSDTKNKCDPDDDVFASNNSKKKSGLTSEDKEVSQIFSKCKSRSSSGGDSDTIAPRRKLKGELDDEVFDAPFNRNRVASYHGKMKKPRQKNELRRTSSLEGLKEFHAKKRQEIKKEKTRHSSVSINDKPSVYEYLKSPISPNNNNSNNSASSSNNANSALPNLSPHSKNGIALLSTSPKRTSLKKSKSSTNTGTTNSTRATSKSPVKKTSTKRTKNSSDYDERNREGRGYGDEDQHHKGSVRRRTDRDRQRDLERKREQEQLDGGLSSDQERGSSHQSTIDRSFSNNEGTPEDKIDGSLSDTAVGLQCLDAARRRADQRSPKTATPTSDRSVGISGMGKKSSSTSQLSATGRKRRLGFGKRGKTSFTVQRSEEVLPGEMRGGLSRGSSASSDDRATADHRKRSSAGSIQRSCEVASNTAHSSNRAGSLQSISSSEGSSWSPSLRITDSGQLADFIDGLGPGQLVGRQVLGAPALGDIQLSMCRQKGFLEVEVIRARGLQSRQGSKVLPAPYVKVYLVQGKKCVAKAKTTTARKTLDPLYQQQLAFREPFDGCVLQVTVWGDYGRIEGKKIFMGVAQIMLDDLNLTNIVIGWYKLFGTTSLIPVEKQRPTDLALT</sequence>
<keyword evidence="5" id="KW-0770">Synapse</keyword>
<dbReference type="GO" id="GO:0044325">
    <property type="term" value="F:transmembrane transporter binding"/>
    <property type="evidence" value="ECO:0007669"/>
    <property type="project" value="TreeGrafter"/>
</dbReference>
<feature type="compositionally biased region" description="Polar residues" evidence="9">
    <location>
        <begin position="1975"/>
        <end position="1984"/>
    </location>
</feature>
<dbReference type="FunFam" id="2.60.40.150:FF:000003">
    <property type="entry name" value="Regulating synaptic membrane exocytosis protein 2"/>
    <property type="match status" value="1"/>
</dbReference>